<sequence length="71" mass="7694">MRRQSGSNASKQKPSHGKTGRDASDGSAKAINERQARDRAEKTERLRAARLAHEGTAPALPVATKTHMKKS</sequence>
<evidence type="ECO:0000256" key="1">
    <source>
        <dbReference type="SAM" id="MobiDB-lite"/>
    </source>
</evidence>
<reference evidence="3" key="1">
    <citation type="submission" date="2017-09" db="EMBL/GenBank/DDBJ databases">
        <title>Genome sequence of Nannocystis excedens DSM 71.</title>
        <authorList>
            <person name="Blom J."/>
        </authorList>
    </citation>
    <scope>NUCLEOTIDE SEQUENCE [LARGE SCALE GENOMIC DNA]</scope>
    <source>
        <strain evidence="3">type strain: E19</strain>
    </source>
</reference>
<feature type="compositionally biased region" description="Polar residues" evidence="1">
    <location>
        <begin position="1"/>
        <end position="12"/>
    </location>
</feature>
<keyword evidence="3" id="KW-1185">Reference proteome</keyword>
<evidence type="ECO:0000313" key="2">
    <source>
        <dbReference type="EMBL" id="SON54114.1"/>
    </source>
</evidence>
<gene>
    <name evidence="2" type="ORF">HDIA_0573</name>
</gene>
<dbReference type="EMBL" id="LT960614">
    <property type="protein sequence ID" value="SON54114.1"/>
    <property type="molecule type" value="Genomic_DNA"/>
</dbReference>
<organism evidence="2 3">
    <name type="scientific">Hartmannibacter diazotrophicus</name>
    <dbReference type="NCBI Taxonomy" id="1482074"/>
    <lineage>
        <taxon>Bacteria</taxon>
        <taxon>Pseudomonadati</taxon>
        <taxon>Pseudomonadota</taxon>
        <taxon>Alphaproteobacteria</taxon>
        <taxon>Hyphomicrobiales</taxon>
        <taxon>Pleomorphomonadaceae</taxon>
        <taxon>Hartmannibacter</taxon>
    </lineage>
</organism>
<proteinExistence type="predicted"/>
<feature type="region of interest" description="Disordered" evidence="1">
    <location>
        <begin position="1"/>
        <end position="71"/>
    </location>
</feature>
<accession>A0A2C9D1K6</accession>
<dbReference type="KEGG" id="hdi:HDIA_0573"/>
<protein>
    <submittedName>
        <fullName evidence="2">Uncharacterized protein</fullName>
    </submittedName>
</protein>
<name>A0A2C9D1K6_9HYPH</name>
<feature type="compositionally biased region" description="Basic and acidic residues" evidence="1">
    <location>
        <begin position="31"/>
        <end position="53"/>
    </location>
</feature>
<dbReference type="AlphaFoldDB" id="A0A2C9D1K6"/>
<dbReference type="RefSeq" id="WP_157775186.1">
    <property type="nucleotide sequence ID" value="NZ_LT960614.1"/>
</dbReference>
<evidence type="ECO:0000313" key="3">
    <source>
        <dbReference type="Proteomes" id="UP000223606"/>
    </source>
</evidence>
<dbReference type="Proteomes" id="UP000223606">
    <property type="component" value="Chromosome 1"/>
</dbReference>